<name>A0ABY4E7W1_VITST</name>
<organism evidence="1 2">
    <name type="scientific">Vitreoscilla stercoraria</name>
    <dbReference type="NCBI Taxonomy" id="61"/>
    <lineage>
        <taxon>Bacteria</taxon>
        <taxon>Pseudomonadati</taxon>
        <taxon>Pseudomonadota</taxon>
        <taxon>Betaproteobacteria</taxon>
        <taxon>Neisseriales</taxon>
        <taxon>Neisseriaceae</taxon>
        <taxon>Vitreoscilla</taxon>
    </lineage>
</organism>
<dbReference type="PANTHER" id="PTHR35602">
    <property type="entry name" value="ESTERASE YQIA-RELATED"/>
    <property type="match status" value="1"/>
</dbReference>
<dbReference type="RefSeq" id="WP_019957409.1">
    <property type="nucleotide sequence ID" value="NZ_CP091512.1"/>
</dbReference>
<reference evidence="1" key="1">
    <citation type="submission" date="2021-12" db="EMBL/GenBank/DDBJ databases">
        <authorList>
            <person name="Veyrier F.J."/>
        </authorList>
    </citation>
    <scope>NUCLEOTIDE SEQUENCE</scope>
    <source>
        <strain evidence="1">SAG 1488-6</strain>
    </source>
</reference>
<dbReference type="PANTHER" id="PTHR35602:SF3">
    <property type="entry name" value="ESTERASE YQIA"/>
    <property type="match status" value="1"/>
</dbReference>
<keyword evidence="2" id="KW-1185">Reference proteome</keyword>
<gene>
    <name evidence="1" type="ORF">LVJ81_09435</name>
</gene>
<proteinExistence type="predicted"/>
<dbReference type="Gene3D" id="3.40.50.1820">
    <property type="entry name" value="alpha/beta hydrolase"/>
    <property type="match status" value="1"/>
</dbReference>
<dbReference type="InterPro" id="IPR008886">
    <property type="entry name" value="UPF0227/Esterase_YqiA"/>
</dbReference>
<dbReference type="EMBL" id="CP091512">
    <property type="protein sequence ID" value="UOO91852.1"/>
    <property type="molecule type" value="Genomic_DNA"/>
</dbReference>
<protein>
    <recommendedName>
        <fullName evidence="3">Esterase</fullName>
    </recommendedName>
</protein>
<evidence type="ECO:0000313" key="1">
    <source>
        <dbReference type="EMBL" id="UOO91852.1"/>
    </source>
</evidence>
<reference evidence="1" key="2">
    <citation type="journal article" date="2022" name="Res Sq">
        <title>Evolution of multicellular longitudinally dividing oral cavity symbionts (Neisseriaceae).</title>
        <authorList>
            <person name="Nyongesa S."/>
            <person name="Weber P."/>
            <person name="Bernet E."/>
            <person name="Pullido F."/>
            <person name="Nieckarz M."/>
            <person name="Delaby M."/>
            <person name="Nieves C."/>
            <person name="Viehboeck T."/>
            <person name="Krause N."/>
            <person name="Rivera-Millot A."/>
            <person name="Nakamura A."/>
            <person name="Vischer N."/>
            <person name="VanNieuwenhze M."/>
            <person name="Brun Y."/>
            <person name="Cava F."/>
            <person name="Bulgheresi S."/>
            <person name="Veyrier F."/>
        </authorList>
    </citation>
    <scope>NUCLEOTIDE SEQUENCE</scope>
    <source>
        <strain evidence="1">SAG 1488-6</strain>
    </source>
</reference>
<dbReference type="SUPFAM" id="SSF53474">
    <property type="entry name" value="alpha/beta-Hydrolases"/>
    <property type="match status" value="1"/>
</dbReference>
<dbReference type="InterPro" id="IPR029058">
    <property type="entry name" value="AB_hydrolase_fold"/>
</dbReference>
<dbReference type="Proteomes" id="UP000832034">
    <property type="component" value="Chromosome"/>
</dbReference>
<evidence type="ECO:0000313" key="2">
    <source>
        <dbReference type="Proteomes" id="UP000832034"/>
    </source>
</evidence>
<accession>A0ABY4E7W1</accession>
<evidence type="ECO:0008006" key="3">
    <source>
        <dbReference type="Google" id="ProtNLM"/>
    </source>
</evidence>
<sequence length="173" mass="19353">MSTIIYFHGYQSDCKTEKFDRTKAFFAEHGIQVVGMELDYENIPPNAIDKIIDLIFKRHEIIGCIGCSLGGYWANRVGVLRKVAVAVANPAIEFYQTKGKDIEALAEYKQEKAYTESNGAKRLVMLGTADEVLDYRVAQKAFPAQEVKLIEGGSHSGYDFLDAFLQAALKTFQ</sequence>
<dbReference type="Pfam" id="PF05728">
    <property type="entry name" value="UPF0227"/>
    <property type="match status" value="1"/>
</dbReference>